<organism evidence="2 3">
    <name type="scientific">Marmoricola endophyticus</name>
    <dbReference type="NCBI Taxonomy" id="2040280"/>
    <lineage>
        <taxon>Bacteria</taxon>
        <taxon>Bacillati</taxon>
        <taxon>Actinomycetota</taxon>
        <taxon>Actinomycetes</taxon>
        <taxon>Propionibacteriales</taxon>
        <taxon>Nocardioidaceae</taxon>
        <taxon>Marmoricola</taxon>
    </lineage>
</organism>
<gene>
    <name evidence="2" type="ORF">GCM10011519_32400</name>
</gene>
<reference evidence="2" key="1">
    <citation type="journal article" date="2014" name="Int. J. Syst. Evol. Microbiol.">
        <title>Complete genome sequence of Corynebacterium casei LMG S-19264T (=DSM 44701T), isolated from a smear-ripened cheese.</title>
        <authorList>
            <consortium name="US DOE Joint Genome Institute (JGI-PGF)"/>
            <person name="Walter F."/>
            <person name="Albersmeier A."/>
            <person name="Kalinowski J."/>
            <person name="Ruckert C."/>
        </authorList>
    </citation>
    <scope>NUCLEOTIDE SEQUENCE</scope>
    <source>
        <strain evidence="2">CGMCC 1.16067</strain>
    </source>
</reference>
<evidence type="ECO:0000313" key="3">
    <source>
        <dbReference type="Proteomes" id="UP000649179"/>
    </source>
</evidence>
<dbReference type="EMBL" id="BMKQ01000001">
    <property type="protein sequence ID" value="GGF55987.1"/>
    <property type="molecule type" value="Genomic_DNA"/>
</dbReference>
<reference evidence="2" key="2">
    <citation type="submission" date="2020-09" db="EMBL/GenBank/DDBJ databases">
        <authorList>
            <person name="Sun Q."/>
            <person name="Zhou Y."/>
        </authorList>
    </citation>
    <scope>NUCLEOTIDE SEQUENCE</scope>
    <source>
        <strain evidence="2">CGMCC 1.16067</strain>
    </source>
</reference>
<feature type="domain" description="Zinc finger CGNR" evidence="1">
    <location>
        <begin position="133"/>
        <end position="175"/>
    </location>
</feature>
<comment type="caution">
    <text evidence="2">The sequence shown here is derived from an EMBL/GenBank/DDBJ whole genome shotgun (WGS) entry which is preliminary data.</text>
</comment>
<dbReference type="Pfam" id="PF07336">
    <property type="entry name" value="ABATE"/>
    <property type="match status" value="1"/>
</dbReference>
<protein>
    <recommendedName>
        <fullName evidence="1">Zinc finger CGNR domain-containing protein</fullName>
    </recommendedName>
</protein>
<sequence>MAFNHDTNVSLQAAAALVNTAEEPETMNTLDDLEAYFTDHEFSGSHDATQAELDQVRAVRPRLRALLTADRDRAAELVNAAMSELGAVPHLVRHSGWDWHLHATNDSFALADRIVVDTALAMIDVIRADELSRLSVCADDDCGGVVVDLSRNRSRKFCSTTCGNRNAVAAYRARQAEADAD</sequence>
<dbReference type="Gene3D" id="1.10.3300.10">
    <property type="entry name" value="Jann2411-like domain"/>
    <property type="match status" value="1"/>
</dbReference>
<keyword evidence="3" id="KW-1185">Reference proteome</keyword>
<dbReference type="PANTHER" id="PTHR35525">
    <property type="entry name" value="BLL6575 PROTEIN"/>
    <property type="match status" value="1"/>
</dbReference>
<dbReference type="InterPro" id="IPR023286">
    <property type="entry name" value="ABATE_dom_sf"/>
</dbReference>
<dbReference type="SUPFAM" id="SSF160904">
    <property type="entry name" value="Jann2411-like"/>
    <property type="match status" value="1"/>
</dbReference>
<dbReference type="AlphaFoldDB" id="A0A917BRF8"/>
<dbReference type="RefSeq" id="WP_188780712.1">
    <property type="nucleotide sequence ID" value="NZ_BMKQ01000001.1"/>
</dbReference>
<dbReference type="InterPro" id="IPR021005">
    <property type="entry name" value="Znf_CGNR"/>
</dbReference>
<evidence type="ECO:0000259" key="1">
    <source>
        <dbReference type="Pfam" id="PF11706"/>
    </source>
</evidence>
<dbReference type="Pfam" id="PF11706">
    <property type="entry name" value="zf-CGNR"/>
    <property type="match status" value="1"/>
</dbReference>
<name>A0A917BRF8_9ACTN</name>
<dbReference type="PANTHER" id="PTHR35525:SF3">
    <property type="entry name" value="BLL6575 PROTEIN"/>
    <property type="match status" value="1"/>
</dbReference>
<accession>A0A917BRF8</accession>
<evidence type="ECO:0000313" key="2">
    <source>
        <dbReference type="EMBL" id="GGF55987.1"/>
    </source>
</evidence>
<proteinExistence type="predicted"/>
<dbReference type="Proteomes" id="UP000649179">
    <property type="component" value="Unassembled WGS sequence"/>
</dbReference>
<dbReference type="InterPro" id="IPR010852">
    <property type="entry name" value="ABATE"/>
</dbReference>